<dbReference type="RefSeq" id="XP_007032760.2">
    <property type="nucleotide sequence ID" value="XM_007032698.2"/>
</dbReference>
<dbReference type="GeneID" id="18601664"/>
<dbReference type="InterPro" id="IPR039539">
    <property type="entry name" value="Ras_GTPase_bind_prot"/>
</dbReference>
<dbReference type="GO" id="GO:0005737">
    <property type="term" value="C:cytoplasm"/>
    <property type="evidence" value="ECO:0007669"/>
    <property type="project" value="UniProtKB-ARBA"/>
</dbReference>
<dbReference type="Pfam" id="PF00076">
    <property type="entry name" value="RRM_1"/>
    <property type="match status" value="1"/>
</dbReference>
<evidence type="ECO:0000313" key="7">
    <source>
        <dbReference type="RefSeq" id="XP_007032760.2"/>
    </source>
</evidence>
<dbReference type="PROSITE" id="PS50177">
    <property type="entry name" value="NTF2_DOMAIN"/>
    <property type="match status" value="1"/>
</dbReference>
<dbReference type="PANTHER" id="PTHR10693">
    <property type="entry name" value="RAS GTPASE-ACTIVATING PROTEIN-BINDING PROTEIN"/>
    <property type="match status" value="1"/>
</dbReference>
<feature type="region of interest" description="Disordered" evidence="3">
    <location>
        <begin position="186"/>
        <end position="294"/>
    </location>
</feature>
<dbReference type="SUPFAM" id="SSF54427">
    <property type="entry name" value="NTF2-like"/>
    <property type="match status" value="1"/>
</dbReference>
<feature type="compositionally biased region" description="Basic and acidic residues" evidence="3">
    <location>
        <begin position="420"/>
        <end position="440"/>
    </location>
</feature>
<evidence type="ECO:0000256" key="2">
    <source>
        <dbReference type="PROSITE-ProRule" id="PRU00176"/>
    </source>
</evidence>
<dbReference type="InterPro" id="IPR012677">
    <property type="entry name" value="Nucleotide-bd_a/b_plait_sf"/>
</dbReference>
<feature type="domain" description="RRM" evidence="4">
    <location>
        <begin position="303"/>
        <end position="380"/>
    </location>
</feature>
<dbReference type="FunFam" id="3.30.70.330:FF:001141">
    <property type="entry name" value="Ras GTPase-activating protein-binding protein 1"/>
    <property type="match status" value="1"/>
</dbReference>
<evidence type="ECO:0000259" key="5">
    <source>
        <dbReference type="PROSITE" id="PS50177"/>
    </source>
</evidence>
<dbReference type="Pfam" id="PF02136">
    <property type="entry name" value="NTF2"/>
    <property type="match status" value="1"/>
</dbReference>
<evidence type="ECO:0000259" key="4">
    <source>
        <dbReference type="PROSITE" id="PS50102"/>
    </source>
</evidence>
<dbReference type="Proteomes" id="UP000694886">
    <property type="component" value="Chromosome 4"/>
</dbReference>
<reference evidence="6" key="1">
    <citation type="journal article" date="1997" name="Nucleic Acids Res.">
        <title>tRNAscan-SE: a program for improved detection of transfer RNA genes in genomic sequence.</title>
        <authorList>
            <person name="Lowe T.M."/>
            <person name="Eddy S.R."/>
        </authorList>
    </citation>
    <scope>NUCLEOTIDE SEQUENCE [LARGE SCALE GENOMIC DNA]</scope>
    <source>
        <strain evidence="6">r\B97-61/B2</strain>
    </source>
</reference>
<feature type="region of interest" description="Disordered" evidence="3">
    <location>
        <begin position="141"/>
        <end position="173"/>
    </location>
</feature>
<dbReference type="CDD" id="cd00590">
    <property type="entry name" value="RRM_SF"/>
    <property type="match status" value="1"/>
</dbReference>
<gene>
    <name evidence="7" type="primary">LOC18601664</name>
</gene>
<dbReference type="AlphaFoldDB" id="A0AB32V865"/>
<dbReference type="SUPFAM" id="SSF54928">
    <property type="entry name" value="RNA-binding domain, RBD"/>
    <property type="match status" value="1"/>
</dbReference>
<dbReference type="KEGG" id="tcc:18601664"/>
<dbReference type="GO" id="GO:0003723">
    <property type="term" value="F:RNA binding"/>
    <property type="evidence" value="ECO:0007669"/>
    <property type="project" value="UniProtKB-UniRule"/>
</dbReference>
<proteinExistence type="predicted"/>
<evidence type="ECO:0000256" key="1">
    <source>
        <dbReference type="ARBA" id="ARBA00022884"/>
    </source>
</evidence>
<evidence type="ECO:0000256" key="3">
    <source>
        <dbReference type="SAM" id="MobiDB-lite"/>
    </source>
</evidence>
<feature type="region of interest" description="Disordered" evidence="3">
    <location>
        <begin position="380"/>
        <end position="455"/>
    </location>
</feature>
<dbReference type="SMART" id="SM00360">
    <property type="entry name" value="RRM"/>
    <property type="match status" value="1"/>
</dbReference>
<dbReference type="InterPro" id="IPR032710">
    <property type="entry name" value="NTF2-like_dom_sf"/>
</dbReference>
<evidence type="ECO:0000313" key="6">
    <source>
        <dbReference type="Proteomes" id="UP000694886"/>
    </source>
</evidence>
<feature type="domain" description="NTF2" evidence="5">
    <location>
        <begin position="17"/>
        <end position="133"/>
    </location>
</feature>
<protein>
    <submittedName>
        <fullName evidence="7">G3BP-like protein isoform X2</fullName>
    </submittedName>
</protein>
<dbReference type="InterPro" id="IPR002075">
    <property type="entry name" value="NTF2_dom"/>
</dbReference>
<dbReference type="PANTHER" id="PTHR10693:SF52">
    <property type="entry name" value="RAS GTPASE-ACTIVATING BINDING-LIKE PROTEIN"/>
    <property type="match status" value="1"/>
</dbReference>
<dbReference type="PROSITE" id="PS50102">
    <property type="entry name" value="RRM"/>
    <property type="match status" value="1"/>
</dbReference>
<feature type="compositionally biased region" description="Low complexity" evidence="3">
    <location>
        <begin position="383"/>
        <end position="395"/>
    </location>
</feature>
<name>A0AB32V865_THECC</name>
<dbReference type="CDD" id="cd00780">
    <property type="entry name" value="NTF2"/>
    <property type="match status" value="1"/>
</dbReference>
<sequence>MALETATPPATPSAQVVGHAFVEQYYHILCNSPELAHRFYHDSSVLSRPDSNGVMTSVTTMQGINEKILSLDYPNHKTEINTADAQKSYKEGVTVLVTGCQTGKDNLKRKFAQSFFLAPQDNGYFVLNDVFRYVEDGEPLENHKVNGVNDAPRVPSTPESEPTQVLDPSAPDPATALVEENQNVAEHVDEPSGQERQVVNEKEAVSESQSHSNGNDISIVVESTSSSAQEDTPKKSYASIVKVPKGGSGPTRVYVPTNTPRVTPKKAENQSPVSAATAPPEASLPTSVDAPESNNIPEEVEGHSIYIRNLPFNVTPIQLEQEFNKFGPIKQGGVQVRNNKQQGYCFGFVEFLSLSSMNDAIQASPIAIGDRQAVVEIKRTSTRVGSGRGSFPSRRGGFRSDSFRGRGNYGGSRSFGRNEYGNRGEFSARARGSAGREGRGRGGRSSGPKQTSAST</sequence>
<reference evidence="7" key="2">
    <citation type="submission" date="2025-08" db="UniProtKB">
        <authorList>
            <consortium name="RefSeq"/>
        </authorList>
    </citation>
    <scope>IDENTIFICATION</scope>
</reference>
<dbReference type="InterPro" id="IPR035979">
    <property type="entry name" value="RBD_domain_sf"/>
</dbReference>
<dbReference type="InterPro" id="IPR018222">
    <property type="entry name" value="Nuclear_transport_factor_2_euk"/>
</dbReference>
<feature type="compositionally biased region" description="Polar residues" evidence="3">
    <location>
        <begin position="206"/>
        <end position="230"/>
    </location>
</feature>
<dbReference type="Gene3D" id="3.30.70.330">
    <property type="match status" value="1"/>
</dbReference>
<dbReference type="InterPro" id="IPR000504">
    <property type="entry name" value="RRM_dom"/>
</dbReference>
<accession>A0AB32V865</accession>
<dbReference type="Gramene" id="Tc04v2_t008190.3">
    <property type="protein sequence ID" value="Tc04v2_p008190.3"/>
    <property type="gene ID" value="Tc04v2_g008190"/>
</dbReference>
<dbReference type="FunFam" id="3.10.450.50:FF:000003">
    <property type="entry name" value="Nuclear transport factor 2 family protein"/>
    <property type="match status" value="1"/>
</dbReference>
<organism evidence="6 7">
    <name type="scientific">Theobroma cacao</name>
    <name type="common">Cacao</name>
    <name type="synonym">Cocoa</name>
    <dbReference type="NCBI Taxonomy" id="3641"/>
    <lineage>
        <taxon>Eukaryota</taxon>
        <taxon>Viridiplantae</taxon>
        <taxon>Streptophyta</taxon>
        <taxon>Embryophyta</taxon>
        <taxon>Tracheophyta</taxon>
        <taxon>Spermatophyta</taxon>
        <taxon>Magnoliopsida</taxon>
        <taxon>eudicotyledons</taxon>
        <taxon>Gunneridae</taxon>
        <taxon>Pentapetalae</taxon>
        <taxon>rosids</taxon>
        <taxon>malvids</taxon>
        <taxon>Malvales</taxon>
        <taxon>Malvaceae</taxon>
        <taxon>Byttnerioideae</taxon>
        <taxon>Theobroma</taxon>
    </lineage>
</organism>
<keyword evidence="1 2" id="KW-0694">RNA-binding</keyword>
<dbReference type="Gene3D" id="3.10.450.50">
    <property type="match status" value="1"/>
</dbReference>